<feature type="signal peptide" evidence="2">
    <location>
        <begin position="1"/>
        <end position="22"/>
    </location>
</feature>
<evidence type="ECO:0000313" key="5">
    <source>
        <dbReference type="Proteomes" id="UP000003327"/>
    </source>
</evidence>
<dbReference type="GO" id="GO:0001681">
    <property type="term" value="F:sialate O-acetylesterase activity"/>
    <property type="evidence" value="ECO:0007669"/>
    <property type="project" value="InterPro"/>
</dbReference>
<dbReference type="PANTHER" id="PTHR22901">
    <property type="entry name" value="SIALATE O-ACETYLESTERASE"/>
    <property type="match status" value="1"/>
</dbReference>
<organism evidence="4 5">
    <name type="scientific">Prevotella veroralis F0319</name>
    <dbReference type="NCBI Taxonomy" id="649761"/>
    <lineage>
        <taxon>Bacteria</taxon>
        <taxon>Pseudomonadati</taxon>
        <taxon>Bacteroidota</taxon>
        <taxon>Bacteroidia</taxon>
        <taxon>Bacteroidales</taxon>
        <taxon>Prevotellaceae</taxon>
        <taxon>Prevotella</taxon>
    </lineage>
</organism>
<reference evidence="4 5" key="1">
    <citation type="submission" date="2009-09" db="EMBL/GenBank/DDBJ databases">
        <authorList>
            <person name="Weinstock G."/>
            <person name="Sodergren E."/>
            <person name="Clifton S."/>
            <person name="Fulton L."/>
            <person name="Fulton B."/>
            <person name="Courtney L."/>
            <person name="Fronick C."/>
            <person name="Harrison M."/>
            <person name="Strong C."/>
            <person name="Farmer C."/>
            <person name="Delahaunty K."/>
            <person name="Markovic C."/>
            <person name="Hall O."/>
            <person name="Minx P."/>
            <person name="Tomlinson C."/>
            <person name="Mitreva M."/>
            <person name="Nelson J."/>
            <person name="Hou S."/>
            <person name="Wollam A."/>
            <person name="Pepin K.H."/>
            <person name="Johnson M."/>
            <person name="Bhonagiri V."/>
            <person name="Nash W.E."/>
            <person name="Warren W."/>
            <person name="Chinwalla A."/>
            <person name="Mardis E.R."/>
            <person name="Wilson R.K."/>
        </authorList>
    </citation>
    <scope>NUCLEOTIDE SEQUENCE [LARGE SCALE GENOMIC DNA]</scope>
    <source>
        <strain evidence="4 5">F0319</strain>
    </source>
</reference>
<dbReference type="RefSeq" id="WP_004381961.1">
    <property type="nucleotide sequence ID" value="NZ_GG698712.1"/>
</dbReference>
<dbReference type="STRING" id="649761.HMPREF0973_00347"/>
<evidence type="ECO:0000256" key="2">
    <source>
        <dbReference type="SAM" id="SignalP"/>
    </source>
</evidence>
<dbReference type="AlphaFoldDB" id="C9ML72"/>
<dbReference type="InterPro" id="IPR005181">
    <property type="entry name" value="SASA"/>
</dbReference>
<accession>C9ML72</accession>
<keyword evidence="1" id="KW-0378">Hydrolase</keyword>
<comment type="caution">
    <text evidence="4">The sequence shown here is derived from an EMBL/GenBank/DDBJ whole genome shotgun (WGS) entry which is preliminary data.</text>
</comment>
<evidence type="ECO:0000259" key="3">
    <source>
        <dbReference type="Pfam" id="PF03629"/>
    </source>
</evidence>
<sequence length="474" mass="53400">MIRQKSIFISLLMLMVSFSATAKVRLPHILCDNMVLQQQTDVQLWGWATPQACVSIKPSWGNKQVVKADKNGRWNLRVRTPKGGYTPLSITFSEGNSITLHNILSGEVWVCGGQSNMEMPLKGFNDCPVEGYQEAIAESGDIQGIRYTKIPATMRTMPQDDAECHWEIVNPNTANECSAIGYFFACRLHKMIDMPIGLILANKGGTRVESWLEKDYLKQHTNEPTDSADIVRQYPTAWLRPLLWGNGTFHPILNFTVRGILFFQGSSNVGHMTEVYGERLTQLISQWRKGFRSPNLPFYFVEITPYSFGNIHGTEAALLRMQQQRVAQNVSNTVLIGTNDLVYPSETDQIHPCQKRQIGERLAMTAAARDYGFENIYYRCPSLDKVEIHQDSCYVYLKDTYNGIAAATSYEGFEIAGNDGIYHPAQAQYLHNGKFVLTSPGITNPVNVRYCYHNFQLGTVKNQAGLPLLPFSTN</sequence>
<proteinExistence type="predicted"/>
<keyword evidence="5" id="KW-1185">Reference proteome</keyword>
<protein>
    <recommendedName>
        <fullName evidence="3">Sialate O-acetylesterase domain-containing protein</fullName>
    </recommendedName>
</protein>
<evidence type="ECO:0000256" key="1">
    <source>
        <dbReference type="ARBA" id="ARBA00022801"/>
    </source>
</evidence>
<keyword evidence="2" id="KW-0732">Signal</keyword>
<dbReference type="eggNOG" id="COG1649">
    <property type="taxonomic scope" value="Bacteria"/>
</dbReference>
<dbReference type="Proteomes" id="UP000003327">
    <property type="component" value="Unassembled WGS sequence"/>
</dbReference>
<dbReference type="Gene3D" id="3.40.50.1110">
    <property type="entry name" value="SGNH hydrolase"/>
    <property type="match status" value="1"/>
</dbReference>
<dbReference type="PANTHER" id="PTHR22901:SF0">
    <property type="entry name" value="SIALATE O-ACETYLESTERASE"/>
    <property type="match status" value="1"/>
</dbReference>
<dbReference type="EMBL" id="ACVA01000013">
    <property type="protein sequence ID" value="EEX19406.1"/>
    <property type="molecule type" value="Genomic_DNA"/>
</dbReference>
<gene>
    <name evidence="4" type="ORF">HMPREF0973_00347</name>
</gene>
<dbReference type="InterPro" id="IPR039329">
    <property type="entry name" value="SIAE"/>
</dbReference>
<dbReference type="Pfam" id="PF03629">
    <property type="entry name" value="SASA"/>
    <property type="match status" value="1"/>
</dbReference>
<dbReference type="GO" id="GO:0005975">
    <property type="term" value="P:carbohydrate metabolic process"/>
    <property type="evidence" value="ECO:0007669"/>
    <property type="project" value="TreeGrafter"/>
</dbReference>
<dbReference type="SUPFAM" id="SSF52266">
    <property type="entry name" value="SGNH hydrolase"/>
    <property type="match status" value="1"/>
</dbReference>
<dbReference type="InterPro" id="IPR036514">
    <property type="entry name" value="SGNH_hydro_sf"/>
</dbReference>
<feature type="chain" id="PRO_5002998983" description="Sialate O-acetylesterase domain-containing protein" evidence="2">
    <location>
        <begin position="23"/>
        <end position="474"/>
    </location>
</feature>
<dbReference type="HOGENOM" id="CLU_015150_0_0_10"/>
<evidence type="ECO:0000313" key="4">
    <source>
        <dbReference type="EMBL" id="EEX19406.1"/>
    </source>
</evidence>
<feature type="domain" description="Sialate O-acetylesterase" evidence="3">
    <location>
        <begin position="107"/>
        <end position="365"/>
    </location>
</feature>
<name>C9ML72_9BACT</name>